<protein>
    <submittedName>
        <fullName evidence="1">Uncharacterized protein</fullName>
    </submittedName>
</protein>
<reference evidence="1" key="2">
    <citation type="journal article" date="2021" name="PeerJ">
        <title>Extensive microbial diversity within the chicken gut microbiome revealed by metagenomics and culture.</title>
        <authorList>
            <person name="Gilroy R."/>
            <person name="Ravi A."/>
            <person name="Getino M."/>
            <person name="Pursley I."/>
            <person name="Horton D.L."/>
            <person name="Alikhan N.F."/>
            <person name="Baker D."/>
            <person name="Gharbi K."/>
            <person name="Hall N."/>
            <person name="Watson M."/>
            <person name="Adriaenssens E.M."/>
            <person name="Foster-Nyarko E."/>
            <person name="Jarju S."/>
            <person name="Secka A."/>
            <person name="Antonio M."/>
            <person name="Oren A."/>
            <person name="Chaudhuri R.R."/>
            <person name="La Ragione R."/>
            <person name="Hildebrand F."/>
            <person name="Pallen M.J."/>
        </authorList>
    </citation>
    <scope>NUCLEOTIDE SEQUENCE</scope>
    <source>
        <strain evidence="1">2889</strain>
    </source>
</reference>
<evidence type="ECO:0000313" key="1">
    <source>
        <dbReference type="EMBL" id="MBO8433171.1"/>
    </source>
</evidence>
<gene>
    <name evidence="1" type="ORF">IAB08_07765</name>
</gene>
<evidence type="ECO:0000313" key="2">
    <source>
        <dbReference type="Proteomes" id="UP000823612"/>
    </source>
</evidence>
<dbReference type="Proteomes" id="UP000823612">
    <property type="component" value="Unassembled WGS sequence"/>
</dbReference>
<sequence>MLYWESIRPRTVRDVFEAPLSLVDIRQECGEMKLQALMVKWMNGFLRFYSVNGAMDALQVADTINLIIETYPHYTQEDFKLFFNMARKGMFGQIYGRMDGEVIMNWLAKYDIHRDTVAQDESIKAADRFKERVQPENTGGVYYAEYLKIRKRAEEGDEDAIKLLTPP</sequence>
<comment type="caution">
    <text evidence="1">The sequence shown here is derived from an EMBL/GenBank/DDBJ whole genome shotgun (WGS) entry which is preliminary data.</text>
</comment>
<organism evidence="1 2">
    <name type="scientific">Candidatus Pullibacteroides excrementavium</name>
    <dbReference type="NCBI Taxonomy" id="2840905"/>
    <lineage>
        <taxon>Bacteria</taxon>
        <taxon>Pseudomonadati</taxon>
        <taxon>Bacteroidota</taxon>
        <taxon>Bacteroidia</taxon>
        <taxon>Bacteroidales</taxon>
        <taxon>Candidatus Pullibacteroides</taxon>
    </lineage>
</organism>
<name>A0A9D9DVG3_9BACT</name>
<reference evidence="1" key="1">
    <citation type="submission" date="2020-10" db="EMBL/GenBank/DDBJ databases">
        <authorList>
            <person name="Gilroy R."/>
        </authorList>
    </citation>
    <scope>NUCLEOTIDE SEQUENCE</scope>
    <source>
        <strain evidence="1">2889</strain>
    </source>
</reference>
<accession>A0A9D9DVG3</accession>
<proteinExistence type="predicted"/>
<dbReference type="EMBL" id="JADIMZ010000113">
    <property type="protein sequence ID" value="MBO8433171.1"/>
    <property type="molecule type" value="Genomic_DNA"/>
</dbReference>
<dbReference type="AlphaFoldDB" id="A0A9D9DVG3"/>